<dbReference type="InterPro" id="IPR011990">
    <property type="entry name" value="TPR-like_helical_dom_sf"/>
</dbReference>
<sequence length="378" mass="42331">MRLLALVIVVAALAGCATAPSPATLPWRDEAFAGGTEPTVGKEDLFRLDAALVRQLGAPEVRALRPKQRVEKLLELVYGPDRRRFEYAAGHSTPANETWRLKRGDCISLTVLTFAAARALGLDAVMQEVQVPAVYDRRGSLDYVNHHVNVLVQVGTDRPVLSLARYDDVIIDFEPEFASTARGQPLADEGVLARYYNNIGVEALARRDYANAYTHLRAAARVQPNYAPTYTNLAALYIERGLAAEAEQWLKHSVAASERPEHPMRALHQLLLDQGREQEAAAVAQRLRAWQQNDPYYWVSEGIRHLRDNQPREAVRALERAQQLTSGFTEVHRYLALAYWRLGESTRAQEQLQVLATINSNDPMGAKLRRKFDTGSSR</sequence>
<proteinExistence type="predicted"/>
<dbReference type="SUPFAM" id="SSF48452">
    <property type="entry name" value="TPR-like"/>
    <property type="match status" value="1"/>
</dbReference>
<dbReference type="InterPro" id="IPR019734">
    <property type="entry name" value="TPR_rpt"/>
</dbReference>
<keyword evidence="2" id="KW-0732">Signal</keyword>
<dbReference type="Pfam" id="PF13432">
    <property type="entry name" value="TPR_16"/>
    <property type="match status" value="1"/>
</dbReference>
<evidence type="ECO:0000313" key="3">
    <source>
        <dbReference type="EMBL" id="MBC5763211.1"/>
    </source>
</evidence>
<dbReference type="SMART" id="SM00028">
    <property type="entry name" value="TPR"/>
    <property type="match status" value="4"/>
</dbReference>
<protein>
    <submittedName>
        <fullName evidence="3">Tetratricopeptide repeat protein</fullName>
    </submittedName>
</protein>
<gene>
    <name evidence="3" type="ORF">H8R02_02030</name>
</gene>
<dbReference type="RefSeq" id="WP_187079669.1">
    <property type="nucleotide sequence ID" value="NZ_JACORU010000001.1"/>
</dbReference>
<evidence type="ECO:0000256" key="1">
    <source>
        <dbReference type="PROSITE-ProRule" id="PRU00339"/>
    </source>
</evidence>
<dbReference type="Pfam" id="PF14559">
    <property type="entry name" value="TPR_19"/>
    <property type="match status" value="1"/>
</dbReference>
<dbReference type="EMBL" id="JACORU010000001">
    <property type="protein sequence ID" value="MBC5763211.1"/>
    <property type="molecule type" value="Genomic_DNA"/>
</dbReference>
<evidence type="ECO:0000256" key="2">
    <source>
        <dbReference type="SAM" id="SignalP"/>
    </source>
</evidence>
<comment type="caution">
    <text evidence="3">The sequence shown here is derived from an EMBL/GenBank/DDBJ whole genome shotgun (WGS) entry which is preliminary data.</text>
</comment>
<organism evidence="3 4">
    <name type="scientific">Ramlibacter albus</name>
    <dbReference type="NCBI Taxonomy" id="2079448"/>
    <lineage>
        <taxon>Bacteria</taxon>
        <taxon>Pseudomonadati</taxon>
        <taxon>Pseudomonadota</taxon>
        <taxon>Betaproteobacteria</taxon>
        <taxon>Burkholderiales</taxon>
        <taxon>Comamonadaceae</taxon>
        <taxon>Ramlibacter</taxon>
    </lineage>
</organism>
<feature type="repeat" description="TPR" evidence="1">
    <location>
        <begin position="193"/>
        <end position="226"/>
    </location>
</feature>
<reference evidence="3" key="1">
    <citation type="submission" date="2020-08" db="EMBL/GenBank/DDBJ databases">
        <title>Ramlibacter sp. GTP1 16S ribosomal RNA gene genome sequencing and assembly.</title>
        <authorList>
            <person name="Kang M."/>
        </authorList>
    </citation>
    <scope>NUCLEOTIDE SEQUENCE</scope>
    <source>
        <strain evidence="3">GTP1</strain>
    </source>
</reference>
<dbReference type="PROSITE" id="PS51257">
    <property type="entry name" value="PROKAR_LIPOPROTEIN"/>
    <property type="match status" value="1"/>
</dbReference>
<keyword evidence="1" id="KW-0802">TPR repeat</keyword>
<feature type="signal peptide" evidence="2">
    <location>
        <begin position="1"/>
        <end position="19"/>
    </location>
</feature>
<dbReference type="Proteomes" id="UP000596827">
    <property type="component" value="Unassembled WGS sequence"/>
</dbReference>
<dbReference type="PROSITE" id="PS50005">
    <property type="entry name" value="TPR"/>
    <property type="match status" value="1"/>
</dbReference>
<evidence type="ECO:0000313" key="4">
    <source>
        <dbReference type="Proteomes" id="UP000596827"/>
    </source>
</evidence>
<dbReference type="Gene3D" id="1.25.40.10">
    <property type="entry name" value="Tetratricopeptide repeat domain"/>
    <property type="match status" value="2"/>
</dbReference>
<feature type="chain" id="PRO_5037886210" evidence="2">
    <location>
        <begin position="20"/>
        <end position="378"/>
    </location>
</feature>
<name>A0A923M5M9_9BURK</name>
<accession>A0A923M5M9</accession>
<dbReference type="AlphaFoldDB" id="A0A923M5M9"/>
<keyword evidence="4" id="KW-1185">Reference proteome</keyword>